<feature type="transmembrane region" description="Helical" evidence="1">
    <location>
        <begin position="330"/>
        <end position="353"/>
    </location>
</feature>
<dbReference type="PANTHER" id="PTHR11360:SF284">
    <property type="entry name" value="EG:103B4.3 PROTEIN-RELATED"/>
    <property type="match status" value="1"/>
</dbReference>
<feature type="transmembrane region" description="Helical" evidence="1">
    <location>
        <begin position="398"/>
        <end position="421"/>
    </location>
</feature>
<proteinExistence type="predicted"/>
<feature type="transmembrane region" description="Helical" evidence="1">
    <location>
        <begin position="57"/>
        <end position="76"/>
    </location>
</feature>
<dbReference type="InterPro" id="IPR011701">
    <property type="entry name" value="MFS"/>
</dbReference>
<feature type="transmembrane region" description="Helical" evidence="1">
    <location>
        <begin position="88"/>
        <end position="107"/>
    </location>
</feature>
<dbReference type="GO" id="GO:0008028">
    <property type="term" value="F:monocarboxylic acid transmembrane transporter activity"/>
    <property type="evidence" value="ECO:0007669"/>
    <property type="project" value="TreeGrafter"/>
</dbReference>
<feature type="transmembrane region" description="Helical" evidence="1">
    <location>
        <begin position="181"/>
        <end position="203"/>
    </location>
</feature>
<dbReference type="Gene3D" id="1.20.1250.20">
    <property type="entry name" value="MFS general substrate transporter like domains"/>
    <property type="match status" value="2"/>
</dbReference>
<comment type="caution">
    <text evidence="2">The sequence shown here is derived from an EMBL/GenBank/DDBJ whole genome shotgun (WGS) entry which is preliminary data.</text>
</comment>
<feature type="transmembrane region" description="Helical" evidence="1">
    <location>
        <begin position="365"/>
        <end position="386"/>
    </location>
</feature>
<protein>
    <submittedName>
        <fullName evidence="2">Uncharacterized protein</fullName>
    </submittedName>
</protein>
<dbReference type="Proteomes" id="UP000663823">
    <property type="component" value="Unassembled WGS sequence"/>
</dbReference>
<evidence type="ECO:0000313" key="3">
    <source>
        <dbReference type="Proteomes" id="UP000663823"/>
    </source>
</evidence>
<evidence type="ECO:0000256" key="1">
    <source>
        <dbReference type="SAM" id="Phobius"/>
    </source>
</evidence>
<reference evidence="2" key="1">
    <citation type="submission" date="2021-02" db="EMBL/GenBank/DDBJ databases">
        <authorList>
            <person name="Nowell W R."/>
        </authorList>
    </citation>
    <scope>NUCLEOTIDE SEQUENCE</scope>
</reference>
<accession>A0A819JBI4</accession>
<evidence type="ECO:0000313" key="2">
    <source>
        <dbReference type="EMBL" id="CAF3927554.1"/>
    </source>
</evidence>
<gene>
    <name evidence="2" type="ORF">OTI717_LOCUS25168</name>
</gene>
<dbReference type="AlphaFoldDB" id="A0A819JBI4"/>
<feature type="transmembrane region" description="Helical" evidence="1">
    <location>
        <begin position="16"/>
        <end position="37"/>
    </location>
</feature>
<keyword evidence="1" id="KW-0472">Membrane</keyword>
<dbReference type="InterPro" id="IPR036259">
    <property type="entry name" value="MFS_trans_sf"/>
</dbReference>
<organism evidence="2 3">
    <name type="scientific">Rotaria sordida</name>
    <dbReference type="NCBI Taxonomy" id="392033"/>
    <lineage>
        <taxon>Eukaryota</taxon>
        <taxon>Metazoa</taxon>
        <taxon>Spiralia</taxon>
        <taxon>Gnathifera</taxon>
        <taxon>Rotifera</taxon>
        <taxon>Eurotatoria</taxon>
        <taxon>Bdelloidea</taxon>
        <taxon>Philodinida</taxon>
        <taxon>Philodinidae</taxon>
        <taxon>Rotaria</taxon>
    </lineage>
</organism>
<dbReference type="SUPFAM" id="SSF103473">
    <property type="entry name" value="MFS general substrate transporter"/>
    <property type="match status" value="2"/>
</dbReference>
<keyword evidence="1" id="KW-1133">Transmembrane helix</keyword>
<dbReference type="EMBL" id="CAJOAX010004925">
    <property type="protein sequence ID" value="CAF3927554.1"/>
    <property type="molecule type" value="Genomic_DNA"/>
</dbReference>
<dbReference type="InterPro" id="IPR050327">
    <property type="entry name" value="Proton-linked_MCT"/>
</dbReference>
<feature type="transmembrane region" description="Helical" evidence="1">
    <location>
        <begin position="113"/>
        <end position="138"/>
    </location>
</feature>
<sequence length="443" mass="49614">MPNRNDTRVKSVPDGGWGWIIVFSSFMIHFIMDGITYSMGDVYLERMLSNANMNRAYVSAIFSLLESITLGSAPISTVFTNTFGCRRMTIIGSILASIGFFLSRWYFSVYYYYLTIGIIGGIGCGLIYLPAIVSVGYYFEEKRSFAMGIAFCGSGLGTVAFPFVMPWLIDKFFLNDYKNGLLFESALILTCVLYGFTMIPLPIEPSEQRRLRLKARSEMTRQIINQKSNINTQNNQTNESMNQYDSLPFLMTSANNVPNEQRRLPEDRRHTTIPFQNTSCIDGNANNQNDRVWESRPYLSSPHRYSLVTIQNTGVAAIFAPYSGSHILPHLIYATFFGFFTGGYVGLTSIITVDLVGIDKLSNGMGIILLFQGVATAIGTPAAGAMRDAFEAHARPFLWPYFLFGSLVALSGAILFALPILRRRDQNQQAFYEPPLNTNDLSH</sequence>
<feature type="transmembrane region" description="Helical" evidence="1">
    <location>
        <begin position="145"/>
        <end position="169"/>
    </location>
</feature>
<keyword evidence="1" id="KW-0812">Transmembrane</keyword>
<dbReference type="PANTHER" id="PTHR11360">
    <property type="entry name" value="MONOCARBOXYLATE TRANSPORTER"/>
    <property type="match status" value="1"/>
</dbReference>
<name>A0A819JBI4_9BILA</name>
<dbReference type="Pfam" id="PF07690">
    <property type="entry name" value="MFS_1"/>
    <property type="match status" value="1"/>
</dbReference>